<dbReference type="PATRIC" id="fig|1121865.3.peg.613"/>
<proteinExistence type="predicted"/>
<comment type="caution">
    <text evidence="1">The sequence shown here is derived from an EMBL/GenBank/DDBJ whole genome shotgun (WGS) entry which is preliminary data.</text>
</comment>
<organism evidence="1 2">
    <name type="scientific">Enterococcus columbae DSM 7374 = ATCC 51263</name>
    <dbReference type="NCBI Taxonomy" id="1121865"/>
    <lineage>
        <taxon>Bacteria</taxon>
        <taxon>Bacillati</taxon>
        <taxon>Bacillota</taxon>
        <taxon>Bacilli</taxon>
        <taxon>Lactobacillales</taxon>
        <taxon>Enterococcaceae</taxon>
        <taxon>Enterococcus</taxon>
    </lineage>
</organism>
<evidence type="ECO:0000313" key="1">
    <source>
        <dbReference type="EMBL" id="EOW87538.1"/>
    </source>
</evidence>
<gene>
    <name evidence="1" type="ORF">I568_00582</name>
</gene>
<accession>S1NP96</accession>
<dbReference type="Proteomes" id="UP000014113">
    <property type="component" value="Unassembled WGS sequence"/>
</dbReference>
<name>S1NP96_9ENTE</name>
<keyword evidence="2" id="KW-1185">Reference proteome</keyword>
<dbReference type="EMBL" id="ASWJ01000003">
    <property type="protein sequence ID" value="EOW87538.1"/>
    <property type="molecule type" value="Genomic_DNA"/>
</dbReference>
<reference evidence="1 2" key="1">
    <citation type="submission" date="2013-03" db="EMBL/GenBank/DDBJ databases">
        <title>The Genome Sequence of Enterococcus columbae ATCC_51263 (PacBio/Illumina hybrid assembly).</title>
        <authorList>
            <consortium name="The Broad Institute Genomics Platform"/>
            <consortium name="The Broad Institute Genome Sequencing Center for Infectious Disease"/>
            <person name="Earl A."/>
            <person name="Russ C."/>
            <person name="Gilmore M."/>
            <person name="Surin D."/>
            <person name="Walker B."/>
            <person name="Young S."/>
            <person name="Zeng Q."/>
            <person name="Gargeya S."/>
            <person name="Fitzgerald M."/>
            <person name="Haas B."/>
            <person name="Abouelleil A."/>
            <person name="Allen A.W."/>
            <person name="Alvarado L."/>
            <person name="Arachchi H.M."/>
            <person name="Berlin A.M."/>
            <person name="Chapman S.B."/>
            <person name="Gainer-Dewar J."/>
            <person name="Goldberg J."/>
            <person name="Griggs A."/>
            <person name="Gujja S."/>
            <person name="Hansen M."/>
            <person name="Howarth C."/>
            <person name="Imamovic A."/>
            <person name="Ireland A."/>
            <person name="Larimer J."/>
            <person name="McCowan C."/>
            <person name="Murphy C."/>
            <person name="Pearson M."/>
            <person name="Poon T.W."/>
            <person name="Priest M."/>
            <person name="Roberts A."/>
            <person name="Saif S."/>
            <person name="Shea T."/>
            <person name="Sisk P."/>
            <person name="Sykes S."/>
            <person name="Wortman J."/>
            <person name="Nusbaum C."/>
            <person name="Birren B."/>
        </authorList>
    </citation>
    <scope>NUCLEOTIDE SEQUENCE [LARGE SCALE GENOMIC DNA]</scope>
    <source>
        <strain evidence="1 2">ATCC 51263</strain>
    </source>
</reference>
<sequence length="90" mass="10740">MDQETFNQLLLENKELLKQFLQENLLTRDNASQITKQSTRAFEQSVNTHIIQPFYSVKKNGRQIFKLYLKQEMETYAQSKRKINKQAKES</sequence>
<evidence type="ECO:0000313" key="2">
    <source>
        <dbReference type="Proteomes" id="UP000014113"/>
    </source>
</evidence>
<dbReference type="RefSeq" id="WP_016182785.1">
    <property type="nucleotide sequence ID" value="NZ_JXKI01000006.1"/>
</dbReference>
<dbReference type="AlphaFoldDB" id="S1NP96"/>
<protein>
    <submittedName>
        <fullName evidence="1">Uncharacterized protein</fullName>
    </submittedName>
</protein>